<organism evidence="2 3">
    <name type="scientific">Kouleothrix aurantiaca</name>
    <dbReference type="NCBI Taxonomy" id="186479"/>
    <lineage>
        <taxon>Bacteria</taxon>
        <taxon>Bacillati</taxon>
        <taxon>Chloroflexota</taxon>
        <taxon>Chloroflexia</taxon>
        <taxon>Chloroflexales</taxon>
        <taxon>Roseiflexineae</taxon>
        <taxon>Roseiflexaceae</taxon>
        <taxon>Kouleothrix</taxon>
    </lineage>
</organism>
<protein>
    <recommendedName>
        <fullName evidence="4">General stress protein 17M-like domain-containing protein</fullName>
    </recommendedName>
</protein>
<accession>A0A0P9HHU3</accession>
<evidence type="ECO:0008006" key="4">
    <source>
        <dbReference type="Google" id="ProtNLM"/>
    </source>
</evidence>
<gene>
    <name evidence="2" type="ORF">SE17_04020</name>
</gene>
<feature type="region of interest" description="Disordered" evidence="1">
    <location>
        <begin position="43"/>
        <end position="78"/>
    </location>
</feature>
<reference evidence="2 3" key="1">
    <citation type="submission" date="2015-09" db="EMBL/GenBank/DDBJ databases">
        <title>Draft genome sequence of Kouleothrix aurantiaca JCM 19913.</title>
        <authorList>
            <person name="Hemp J."/>
        </authorList>
    </citation>
    <scope>NUCLEOTIDE SEQUENCE [LARGE SCALE GENOMIC DNA]</scope>
    <source>
        <strain evidence="2 3">COM-B</strain>
    </source>
</reference>
<evidence type="ECO:0000256" key="1">
    <source>
        <dbReference type="SAM" id="MobiDB-lite"/>
    </source>
</evidence>
<evidence type="ECO:0000313" key="3">
    <source>
        <dbReference type="Proteomes" id="UP000050509"/>
    </source>
</evidence>
<evidence type="ECO:0000313" key="2">
    <source>
        <dbReference type="EMBL" id="KPV54394.1"/>
    </source>
</evidence>
<proteinExistence type="predicted"/>
<name>A0A0P9HHU3_9CHLR</name>
<sequence length="151" mass="15565">METTLYQVYADAHAAEEAAKQLEGAGVPRAAISMFAPGGSAHMGSFADSGGHQHSAERDRVGSFASGQSTSETPREHMGSFADAGAHEHNAERDRVGSFAAGAFVGELADAGIDTDAAQHIVEQMHDGGVVLIVRADEALASRVSAFLKGA</sequence>
<dbReference type="EMBL" id="LJCR01000064">
    <property type="protein sequence ID" value="KPV54394.1"/>
    <property type="molecule type" value="Genomic_DNA"/>
</dbReference>
<dbReference type="AlphaFoldDB" id="A0A0P9HHU3"/>
<dbReference type="Proteomes" id="UP000050509">
    <property type="component" value="Unassembled WGS sequence"/>
</dbReference>
<keyword evidence="3" id="KW-1185">Reference proteome</keyword>
<comment type="caution">
    <text evidence="2">The sequence shown here is derived from an EMBL/GenBank/DDBJ whole genome shotgun (WGS) entry which is preliminary data.</text>
</comment>